<feature type="transmembrane region" description="Helical" evidence="4">
    <location>
        <begin position="171"/>
        <end position="189"/>
    </location>
</feature>
<dbReference type="PANTHER" id="PTHR11360">
    <property type="entry name" value="MONOCARBOXYLATE TRANSPORTER"/>
    <property type="match status" value="1"/>
</dbReference>
<dbReference type="Gene3D" id="1.20.1250.20">
    <property type="entry name" value="MFS general substrate transporter like domains"/>
    <property type="match status" value="2"/>
</dbReference>
<reference evidence="6 7" key="1">
    <citation type="submission" date="2017-10" db="EMBL/GenBank/DDBJ databases">
        <title>The draft genome sequence of Lewinella nigricans NBRC 102662.</title>
        <authorList>
            <person name="Wang K."/>
        </authorList>
    </citation>
    <scope>NUCLEOTIDE SEQUENCE [LARGE SCALE GENOMIC DNA]</scope>
    <source>
        <strain evidence="6 7">NBRC 102662</strain>
    </source>
</reference>
<proteinExistence type="predicted"/>
<feature type="transmembrane region" description="Helical" evidence="4">
    <location>
        <begin position="279"/>
        <end position="298"/>
    </location>
</feature>
<feature type="transmembrane region" description="Helical" evidence="4">
    <location>
        <begin position="71"/>
        <end position="91"/>
    </location>
</feature>
<evidence type="ECO:0000256" key="1">
    <source>
        <dbReference type="ARBA" id="ARBA00022692"/>
    </source>
</evidence>
<protein>
    <submittedName>
        <fullName evidence="6">MFS transporter</fullName>
    </submittedName>
</protein>
<comment type="caution">
    <text evidence="6">The sequence shown here is derived from an EMBL/GenBank/DDBJ whole genome shotgun (WGS) entry which is preliminary data.</text>
</comment>
<gene>
    <name evidence="6" type="ORF">CRP01_38855</name>
</gene>
<dbReference type="InterPro" id="IPR036259">
    <property type="entry name" value="MFS_trans_sf"/>
</dbReference>
<feature type="transmembrane region" description="Helical" evidence="4">
    <location>
        <begin position="397"/>
        <end position="416"/>
    </location>
</feature>
<organism evidence="6 7">
    <name type="scientific">Flavilitoribacter nigricans (strain ATCC 23147 / DSM 23189 / NBRC 102662 / NCIMB 1420 / SS-2)</name>
    <name type="common">Lewinella nigricans</name>
    <dbReference type="NCBI Taxonomy" id="1122177"/>
    <lineage>
        <taxon>Bacteria</taxon>
        <taxon>Pseudomonadati</taxon>
        <taxon>Bacteroidota</taxon>
        <taxon>Saprospiria</taxon>
        <taxon>Saprospirales</taxon>
        <taxon>Lewinellaceae</taxon>
        <taxon>Flavilitoribacter</taxon>
    </lineage>
</organism>
<dbReference type="InterPro" id="IPR011701">
    <property type="entry name" value="MFS"/>
</dbReference>
<feature type="transmembrane region" description="Helical" evidence="4">
    <location>
        <begin position="35"/>
        <end position="59"/>
    </location>
</feature>
<dbReference type="OrthoDB" id="1404228at2"/>
<dbReference type="InterPro" id="IPR020846">
    <property type="entry name" value="MFS_dom"/>
</dbReference>
<dbReference type="GO" id="GO:0022857">
    <property type="term" value="F:transmembrane transporter activity"/>
    <property type="evidence" value="ECO:0007669"/>
    <property type="project" value="InterPro"/>
</dbReference>
<dbReference type="Proteomes" id="UP000223913">
    <property type="component" value="Unassembled WGS sequence"/>
</dbReference>
<dbReference type="EMBL" id="PDUD01000063">
    <property type="protein sequence ID" value="PHN01103.1"/>
    <property type="molecule type" value="Genomic_DNA"/>
</dbReference>
<evidence type="ECO:0000256" key="3">
    <source>
        <dbReference type="ARBA" id="ARBA00023136"/>
    </source>
</evidence>
<evidence type="ECO:0000313" key="7">
    <source>
        <dbReference type="Proteomes" id="UP000223913"/>
    </source>
</evidence>
<dbReference type="AlphaFoldDB" id="A0A2D0N064"/>
<keyword evidence="2 4" id="KW-1133">Transmembrane helix</keyword>
<dbReference type="InterPro" id="IPR050327">
    <property type="entry name" value="Proton-linked_MCT"/>
</dbReference>
<dbReference type="PROSITE" id="PS50850">
    <property type="entry name" value="MFS"/>
    <property type="match status" value="1"/>
</dbReference>
<keyword evidence="7" id="KW-1185">Reference proteome</keyword>
<feature type="transmembrane region" description="Helical" evidence="4">
    <location>
        <begin position="371"/>
        <end position="391"/>
    </location>
</feature>
<keyword evidence="3 4" id="KW-0472">Membrane</keyword>
<sequence>MVNMMGKTRNLIPYLRDAKPTVMRSFWYFIRTNRYLLFFGVLLTYFSSFGQTFLISLYIPEIERVFGFTNTGLSSLYAVATMGSAFSLPFIGRLVDTVSLRRFSIGVVLGLGVACLLLSLAIHPVMILFGFFGLRLFGQGLMSHTSISTMARAFDSNRGKAISIATLGHPLGEATLPLLIALLIGALGWRTSLQLEALSLAVVVLPLILFFLKGQERSVIYPHQTEGAEVSKSKNPFRVMRDKDFWIITPMVFIMGFLNTAIFFFQIKLGNSRGWDPAWVAGSLSVYAIASALSMMSSGPLVDSLTARRLFPFVLLPYTAGVILLASFTHPLSYPLALVLIAISNGGGSTIKNALFAEVFGTEIIGTVRSVFMTIIVFSTALGPISFGLLLDAGWSYGQVFWLSAGLLGLIIIWSLRPLRGRRQAKT</sequence>
<accession>A0A2D0N064</accession>
<dbReference type="SUPFAM" id="SSF103473">
    <property type="entry name" value="MFS general substrate transporter"/>
    <property type="match status" value="1"/>
</dbReference>
<feature type="transmembrane region" description="Helical" evidence="4">
    <location>
        <begin position="245"/>
        <end position="267"/>
    </location>
</feature>
<evidence type="ECO:0000313" key="6">
    <source>
        <dbReference type="EMBL" id="PHN01103.1"/>
    </source>
</evidence>
<keyword evidence="1 4" id="KW-0812">Transmembrane</keyword>
<name>A0A2D0N064_FLAN2</name>
<feature type="transmembrane region" description="Helical" evidence="4">
    <location>
        <begin position="103"/>
        <end position="122"/>
    </location>
</feature>
<evidence type="ECO:0000256" key="2">
    <source>
        <dbReference type="ARBA" id="ARBA00022989"/>
    </source>
</evidence>
<evidence type="ECO:0000256" key="4">
    <source>
        <dbReference type="SAM" id="Phobius"/>
    </source>
</evidence>
<evidence type="ECO:0000259" key="5">
    <source>
        <dbReference type="PROSITE" id="PS50850"/>
    </source>
</evidence>
<feature type="transmembrane region" description="Helical" evidence="4">
    <location>
        <begin position="195"/>
        <end position="212"/>
    </location>
</feature>
<dbReference type="Pfam" id="PF07690">
    <property type="entry name" value="MFS_1"/>
    <property type="match status" value="1"/>
</dbReference>
<feature type="domain" description="Major facilitator superfamily (MFS) profile" evidence="5">
    <location>
        <begin position="36"/>
        <end position="423"/>
    </location>
</feature>